<feature type="domain" description="LysM" evidence="3">
    <location>
        <begin position="31"/>
        <end position="77"/>
    </location>
</feature>
<evidence type="ECO:0000256" key="1">
    <source>
        <dbReference type="SAM" id="MobiDB-lite"/>
    </source>
</evidence>
<evidence type="ECO:0000313" key="5">
    <source>
        <dbReference type="Proteomes" id="UP000016648"/>
    </source>
</evidence>
<evidence type="ECO:0000259" key="3">
    <source>
        <dbReference type="PROSITE" id="PS51782"/>
    </source>
</evidence>
<dbReference type="RefSeq" id="WP_021589465.1">
    <property type="nucleotide sequence ID" value="NZ_AWEY01000018.1"/>
</dbReference>
<keyword evidence="2" id="KW-0732">Signal</keyword>
<accession>U2QL56</accession>
<dbReference type="InterPro" id="IPR018392">
    <property type="entry name" value="LysM"/>
</dbReference>
<evidence type="ECO:0000313" key="4">
    <source>
        <dbReference type="EMBL" id="ERK39532.1"/>
    </source>
</evidence>
<evidence type="ECO:0000256" key="2">
    <source>
        <dbReference type="SAM" id="SignalP"/>
    </source>
</evidence>
<feature type="signal peptide" evidence="2">
    <location>
        <begin position="1"/>
        <end position="24"/>
    </location>
</feature>
<dbReference type="SUPFAM" id="SSF53822">
    <property type="entry name" value="Periplasmic binding protein-like I"/>
    <property type="match status" value="1"/>
</dbReference>
<dbReference type="Proteomes" id="UP000016648">
    <property type="component" value="Unassembled WGS sequence"/>
</dbReference>
<dbReference type="Pfam" id="PF01476">
    <property type="entry name" value="LysM"/>
    <property type="match status" value="1"/>
</dbReference>
<dbReference type="InterPro" id="IPR028082">
    <property type="entry name" value="Peripla_BP_I"/>
</dbReference>
<sequence>MIMIQLKKCCFLLFLFVLSSSLMAQSLVIRDKYKVKKKDTIYGIARKFDITIPQLLEANPQMKQEGYELRHGDYVMIPQVDSGDKPTATSQNAAAARVSQPATASTSATRPSGDRLTVGVMLPLHDVDGDGRRMTEYYRGLLIACDSLKAKGLSTDIHAWNAAIDTDINQLLQDVHAKNCDVIFGPLYSKQVKPLAQFCKKHHIRLVIPFSISGNEVNEYPELYQVYQSPAKLNQRSIDVFLSRFGDCHPVFIDCNDTTSRKAAFTFGLRKQLESRGIAYSITNLKSSEEYFAKAFDTNKRNVVVLNTGRSPELTLALNKLDGLRAMRSGVLVSLYGYTEWLMYTKYNIEHFHKFDTYIPSTFYYNPVSGATASFERNYRHWFQADMLYALPHFALTGYDQASFFLQGLRSFGKGFTGSKSQNRHRALQSPLHFSRVGDGGYQNDSFLLVHYRYDGKLELMEF</sequence>
<reference evidence="4 5" key="1">
    <citation type="submission" date="2013-08" db="EMBL/GenBank/DDBJ databases">
        <authorList>
            <person name="Durkin A.S."/>
            <person name="Haft D.R."/>
            <person name="McCorrison J."/>
            <person name="Torralba M."/>
            <person name="Gillis M."/>
            <person name="Haft D.H."/>
            <person name="Methe B."/>
            <person name="Sutton G."/>
            <person name="Nelson K.E."/>
        </authorList>
    </citation>
    <scope>NUCLEOTIDE SEQUENCE [LARGE SCALE GENOMIC DNA]</scope>
    <source>
        <strain evidence="4 5">F0067</strain>
    </source>
</reference>
<dbReference type="Gene3D" id="3.10.350.10">
    <property type="entry name" value="LysM domain"/>
    <property type="match status" value="1"/>
</dbReference>
<organism evidence="4 5">
    <name type="scientific">Segatella baroniae F0067</name>
    <dbReference type="NCBI Taxonomy" id="1115809"/>
    <lineage>
        <taxon>Bacteria</taxon>
        <taxon>Pseudomonadati</taxon>
        <taxon>Bacteroidota</taxon>
        <taxon>Bacteroidia</taxon>
        <taxon>Bacteroidales</taxon>
        <taxon>Prevotellaceae</taxon>
        <taxon>Segatella</taxon>
    </lineage>
</organism>
<dbReference type="EMBL" id="AWEY01000018">
    <property type="protein sequence ID" value="ERK39532.1"/>
    <property type="molecule type" value="Genomic_DNA"/>
</dbReference>
<dbReference type="CDD" id="cd00118">
    <property type="entry name" value="LysM"/>
    <property type="match status" value="1"/>
</dbReference>
<keyword evidence="5" id="KW-1185">Reference proteome</keyword>
<feature type="region of interest" description="Disordered" evidence="1">
    <location>
        <begin position="83"/>
        <end position="112"/>
    </location>
</feature>
<name>U2QL56_9BACT</name>
<feature type="compositionally biased region" description="Polar residues" evidence="1">
    <location>
        <begin position="100"/>
        <end position="110"/>
    </location>
</feature>
<comment type="caution">
    <text evidence="4">The sequence shown here is derived from an EMBL/GenBank/DDBJ whole genome shotgun (WGS) entry which is preliminary data.</text>
</comment>
<dbReference type="AlphaFoldDB" id="U2QL56"/>
<proteinExistence type="predicted"/>
<gene>
    <name evidence="4" type="ORF">HMPREF9135_2009</name>
</gene>
<dbReference type="PATRIC" id="fig|1115809.3.peg.1104"/>
<dbReference type="Gene3D" id="3.40.50.2300">
    <property type="match status" value="1"/>
</dbReference>
<protein>
    <submittedName>
        <fullName evidence="4">LysM domain protein</fullName>
    </submittedName>
</protein>
<feature type="chain" id="PRO_5004634403" evidence="2">
    <location>
        <begin position="25"/>
        <end position="463"/>
    </location>
</feature>
<dbReference type="SUPFAM" id="SSF54106">
    <property type="entry name" value="LysM domain"/>
    <property type="match status" value="1"/>
</dbReference>
<dbReference type="PROSITE" id="PS51782">
    <property type="entry name" value="LYSM"/>
    <property type="match status" value="1"/>
</dbReference>
<dbReference type="InterPro" id="IPR036779">
    <property type="entry name" value="LysM_dom_sf"/>
</dbReference>
<dbReference type="SMART" id="SM00257">
    <property type="entry name" value="LysM"/>
    <property type="match status" value="1"/>
</dbReference>